<proteinExistence type="predicted"/>
<gene>
    <name evidence="1" type="ORF">LLW17_14550</name>
</gene>
<protein>
    <recommendedName>
        <fullName evidence="3">Beta-lactamase-inhibitor-like PepSY-like domain-containing protein</fullName>
    </recommendedName>
</protein>
<name>A0ABS8GVY9_9FLAO</name>
<sequence>MKTLKLNCIALVASLLISCGVGTSKQEANAEGFKTIEEELKSKFGDDAYYTDLTITYNETIGNIIGVTVTDAPQSLKMGQWSLSQDNWSQTSDVTIEVPQNTNAADFMFQLGDRLSLQKLGELVEKSKENLSAEKSIENPALHMALIKMPKNGDSSKIEYVVMLRPENGGTTFTFNYALDGTLTNMDY</sequence>
<evidence type="ECO:0008006" key="3">
    <source>
        <dbReference type="Google" id="ProtNLM"/>
    </source>
</evidence>
<dbReference type="EMBL" id="JAJGMW010000021">
    <property type="protein sequence ID" value="MCC4213948.1"/>
    <property type="molecule type" value="Genomic_DNA"/>
</dbReference>
<dbReference type="PROSITE" id="PS51257">
    <property type="entry name" value="PROKAR_LIPOPROTEIN"/>
    <property type="match status" value="1"/>
</dbReference>
<evidence type="ECO:0000313" key="1">
    <source>
        <dbReference type="EMBL" id="MCC4213948.1"/>
    </source>
</evidence>
<evidence type="ECO:0000313" key="2">
    <source>
        <dbReference type="Proteomes" id="UP001197770"/>
    </source>
</evidence>
<dbReference type="Proteomes" id="UP001197770">
    <property type="component" value="Unassembled WGS sequence"/>
</dbReference>
<reference evidence="1 2" key="1">
    <citation type="submission" date="2021-11" db="EMBL/GenBank/DDBJ databases">
        <title>Seasonal and diel survey of microbial diversity of the Tyrrhenian coast.</title>
        <authorList>
            <person name="Gattoni G."/>
            <person name="Corral P."/>
        </authorList>
    </citation>
    <scope>NUCLEOTIDE SEQUENCE [LARGE SCALE GENOMIC DNA]</scope>
    <source>
        <strain evidence="1 2">Mr9</strain>
    </source>
</reference>
<dbReference type="RefSeq" id="WP_228231020.1">
    <property type="nucleotide sequence ID" value="NZ_JAJGMW010000021.1"/>
</dbReference>
<comment type="caution">
    <text evidence="1">The sequence shown here is derived from an EMBL/GenBank/DDBJ whole genome shotgun (WGS) entry which is preliminary data.</text>
</comment>
<accession>A0ABS8GVY9</accession>
<keyword evidence="2" id="KW-1185">Reference proteome</keyword>
<organism evidence="1 2">
    <name type="scientific">Leeuwenhoekiella parthenopeia</name>
    <dbReference type="NCBI Taxonomy" id="2890320"/>
    <lineage>
        <taxon>Bacteria</taxon>
        <taxon>Pseudomonadati</taxon>
        <taxon>Bacteroidota</taxon>
        <taxon>Flavobacteriia</taxon>
        <taxon>Flavobacteriales</taxon>
        <taxon>Flavobacteriaceae</taxon>
        <taxon>Leeuwenhoekiella</taxon>
    </lineage>
</organism>